<dbReference type="PANTHER" id="PTHR40265">
    <property type="entry name" value="BLL2707 PROTEIN"/>
    <property type="match status" value="1"/>
</dbReference>
<dbReference type="AlphaFoldDB" id="A0A1H8M0A6"/>
<organism evidence="2 3">
    <name type="scientific">Paenibacillus sophorae</name>
    <dbReference type="NCBI Taxonomy" id="1333845"/>
    <lineage>
        <taxon>Bacteria</taxon>
        <taxon>Bacillati</taxon>
        <taxon>Bacillota</taxon>
        <taxon>Bacilli</taxon>
        <taxon>Bacillales</taxon>
        <taxon>Paenibacillaceae</taxon>
        <taxon>Paenibacillus</taxon>
    </lineage>
</organism>
<dbReference type="PANTHER" id="PTHR40265:SF1">
    <property type="entry name" value="GLYOXALASE-LIKE DOMAIN-CONTAINING PROTEIN"/>
    <property type="match status" value="1"/>
</dbReference>
<sequence length="188" mass="20708">MGHVHDALQTLPGQEIFSRVALRTNDIEKTADWLTSQGLTLSPILDGQRLNTQGQWIEWRMMTIEGDFQGLVYPFIIQWKGTDAERLESLTKSGVIKPHPAGGARIKNAVFSVPDPAAAAAHWQTLFGLSAAVSESPDKISIELGIGDKSFVFKQGDERRLTQLGFISDSPELRGKTIVIGEGEYVFK</sequence>
<evidence type="ECO:0000313" key="3">
    <source>
        <dbReference type="Proteomes" id="UP000198809"/>
    </source>
</evidence>
<protein>
    <submittedName>
        <fullName evidence="2">Glyoxalase-like domain-containing protein</fullName>
    </submittedName>
</protein>
<dbReference type="Pfam" id="PF13468">
    <property type="entry name" value="Glyoxalase_3"/>
    <property type="match status" value="1"/>
</dbReference>
<gene>
    <name evidence="2" type="ORF">SAMN04487895_10514</name>
</gene>
<dbReference type="STRING" id="1333845.SAMN04487895_10514"/>
<feature type="domain" description="Glyoxalase-like" evidence="1">
    <location>
        <begin position="10"/>
        <end position="127"/>
    </location>
</feature>
<accession>A0A1H8M0A6</accession>
<dbReference type="Proteomes" id="UP000198809">
    <property type="component" value="Unassembled WGS sequence"/>
</dbReference>
<evidence type="ECO:0000313" key="2">
    <source>
        <dbReference type="EMBL" id="SEO10783.1"/>
    </source>
</evidence>
<dbReference type="SUPFAM" id="SSF54593">
    <property type="entry name" value="Glyoxalase/Bleomycin resistance protein/Dihydroxybiphenyl dioxygenase"/>
    <property type="match status" value="1"/>
</dbReference>
<name>A0A1H8M0A6_9BACL</name>
<reference evidence="2 3" key="1">
    <citation type="submission" date="2016-10" db="EMBL/GenBank/DDBJ databases">
        <authorList>
            <person name="de Groot N.N."/>
        </authorList>
    </citation>
    <scope>NUCLEOTIDE SEQUENCE [LARGE SCALE GENOMIC DNA]</scope>
    <source>
        <strain evidence="2 3">CGMCC 1.10238</strain>
    </source>
</reference>
<proteinExistence type="predicted"/>
<evidence type="ECO:0000259" key="1">
    <source>
        <dbReference type="Pfam" id="PF13468"/>
    </source>
</evidence>
<dbReference type="InterPro" id="IPR029068">
    <property type="entry name" value="Glyas_Bleomycin-R_OHBP_Dase"/>
</dbReference>
<dbReference type="Gene3D" id="3.10.180.10">
    <property type="entry name" value="2,3-Dihydroxybiphenyl 1,2-Dioxygenase, domain 1"/>
    <property type="match status" value="1"/>
</dbReference>
<dbReference type="InterPro" id="IPR025870">
    <property type="entry name" value="Glyoxalase-like_dom"/>
</dbReference>
<dbReference type="EMBL" id="FODH01000005">
    <property type="protein sequence ID" value="SEO10783.1"/>
    <property type="molecule type" value="Genomic_DNA"/>
</dbReference>
<dbReference type="RefSeq" id="WP_254776466.1">
    <property type="nucleotide sequence ID" value="NZ_CP076607.1"/>
</dbReference>